<dbReference type="Proteomes" id="UP000307440">
    <property type="component" value="Unassembled WGS sequence"/>
</dbReference>
<dbReference type="SUPFAM" id="SSF52540">
    <property type="entry name" value="P-loop containing nucleoside triphosphate hydrolases"/>
    <property type="match status" value="1"/>
</dbReference>
<feature type="domain" description="Nephrocystin 3-like N-terminal" evidence="2">
    <location>
        <begin position="97"/>
        <end position="246"/>
    </location>
</feature>
<dbReference type="OrthoDB" id="3038309at2759"/>
<dbReference type="PANTHER" id="PTHR10039:SF14">
    <property type="entry name" value="NACHT DOMAIN-CONTAINING PROTEIN"/>
    <property type="match status" value="1"/>
</dbReference>
<dbReference type="EMBL" id="ML210278">
    <property type="protein sequence ID" value="TFK21111.1"/>
    <property type="molecule type" value="Genomic_DNA"/>
</dbReference>
<organism evidence="3 4">
    <name type="scientific">Coprinopsis marcescibilis</name>
    <name type="common">Agaric fungus</name>
    <name type="synonym">Psathyrella marcescibilis</name>
    <dbReference type="NCBI Taxonomy" id="230819"/>
    <lineage>
        <taxon>Eukaryota</taxon>
        <taxon>Fungi</taxon>
        <taxon>Dikarya</taxon>
        <taxon>Basidiomycota</taxon>
        <taxon>Agaricomycotina</taxon>
        <taxon>Agaricomycetes</taxon>
        <taxon>Agaricomycetidae</taxon>
        <taxon>Agaricales</taxon>
        <taxon>Agaricineae</taxon>
        <taxon>Psathyrellaceae</taxon>
        <taxon>Coprinopsis</taxon>
    </lineage>
</organism>
<gene>
    <name evidence="3" type="ORF">FA15DRAFT_758951</name>
</gene>
<dbReference type="SUPFAM" id="SSF48452">
    <property type="entry name" value="TPR-like"/>
    <property type="match status" value="1"/>
</dbReference>
<evidence type="ECO:0000259" key="2">
    <source>
        <dbReference type="Pfam" id="PF24883"/>
    </source>
</evidence>
<keyword evidence="4" id="KW-1185">Reference proteome</keyword>
<reference evidence="3 4" key="1">
    <citation type="journal article" date="2019" name="Nat. Ecol. Evol.">
        <title>Megaphylogeny resolves global patterns of mushroom evolution.</title>
        <authorList>
            <person name="Varga T."/>
            <person name="Krizsan K."/>
            <person name="Foldi C."/>
            <person name="Dima B."/>
            <person name="Sanchez-Garcia M."/>
            <person name="Sanchez-Ramirez S."/>
            <person name="Szollosi G.J."/>
            <person name="Szarkandi J.G."/>
            <person name="Papp V."/>
            <person name="Albert L."/>
            <person name="Andreopoulos W."/>
            <person name="Angelini C."/>
            <person name="Antonin V."/>
            <person name="Barry K.W."/>
            <person name="Bougher N.L."/>
            <person name="Buchanan P."/>
            <person name="Buyck B."/>
            <person name="Bense V."/>
            <person name="Catcheside P."/>
            <person name="Chovatia M."/>
            <person name="Cooper J."/>
            <person name="Damon W."/>
            <person name="Desjardin D."/>
            <person name="Finy P."/>
            <person name="Geml J."/>
            <person name="Haridas S."/>
            <person name="Hughes K."/>
            <person name="Justo A."/>
            <person name="Karasinski D."/>
            <person name="Kautmanova I."/>
            <person name="Kiss B."/>
            <person name="Kocsube S."/>
            <person name="Kotiranta H."/>
            <person name="LaButti K.M."/>
            <person name="Lechner B.E."/>
            <person name="Liimatainen K."/>
            <person name="Lipzen A."/>
            <person name="Lukacs Z."/>
            <person name="Mihaltcheva S."/>
            <person name="Morgado L.N."/>
            <person name="Niskanen T."/>
            <person name="Noordeloos M.E."/>
            <person name="Ohm R.A."/>
            <person name="Ortiz-Santana B."/>
            <person name="Ovrebo C."/>
            <person name="Racz N."/>
            <person name="Riley R."/>
            <person name="Savchenko A."/>
            <person name="Shiryaev A."/>
            <person name="Soop K."/>
            <person name="Spirin V."/>
            <person name="Szebenyi C."/>
            <person name="Tomsovsky M."/>
            <person name="Tulloss R.E."/>
            <person name="Uehling J."/>
            <person name="Grigoriev I.V."/>
            <person name="Vagvolgyi C."/>
            <person name="Papp T."/>
            <person name="Martin F.M."/>
            <person name="Miettinen O."/>
            <person name="Hibbett D.S."/>
            <person name="Nagy L.G."/>
        </authorList>
    </citation>
    <scope>NUCLEOTIDE SEQUENCE [LARGE SCALE GENOMIC DNA]</scope>
    <source>
        <strain evidence="3 4">CBS 121175</strain>
    </source>
</reference>
<accession>A0A5C3KL68</accession>
<dbReference type="Gene3D" id="3.40.50.300">
    <property type="entry name" value="P-loop containing nucleotide triphosphate hydrolases"/>
    <property type="match status" value="1"/>
</dbReference>
<dbReference type="InterPro" id="IPR027417">
    <property type="entry name" value="P-loop_NTPase"/>
</dbReference>
<evidence type="ECO:0000256" key="1">
    <source>
        <dbReference type="ARBA" id="ARBA00022737"/>
    </source>
</evidence>
<dbReference type="AlphaFoldDB" id="A0A5C3KL68"/>
<dbReference type="InterPro" id="IPR011990">
    <property type="entry name" value="TPR-like_helical_dom_sf"/>
</dbReference>
<protein>
    <recommendedName>
        <fullName evidence="2">Nephrocystin 3-like N-terminal domain-containing protein</fullName>
    </recommendedName>
</protein>
<dbReference type="InterPro" id="IPR056884">
    <property type="entry name" value="NPHP3-like_N"/>
</dbReference>
<keyword evidence="1" id="KW-0677">Repeat</keyword>
<evidence type="ECO:0000313" key="4">
    <source>
        <dbReference type="Proteomes" id="UP000307440"/>
    </source>
</evidence>
<evidence type="ECO:0000313" key="3">
    <source>
        <dbReference type="EMBL" id="TFK21111.1"/>
    </source>
</evidence>
<name>A0A5C3KL68_COPMA</name>
<sequence length="984" mass="109656">MESFRKAFSKLDVKRKGRSEQTSSESNGIHAFSGASNFALQDVNLSIVGRDLHINQHACTDTDIKNALQWIANPRGCSWDPSRACIQGTRSLHIEEISSWIVLNPDSQSSAEMFIIADSAGSGKSALAHTICQQAQKQRQLVAGFFFDKMEQQSTTSNMMGALIRGLCNVSDQIKRQIGEILVEDTTLATAPPVRQFEEIILPVLKCLPVDRPLVVVIDALDEESDIVLLHILRECVPRLPASFRFIAYHTSTAPLSLTGETNRGDIDTYITSRLSTTKYGPKIPSDLLDAFITKAEGLFLWAATVLNHLENAFDPVAELKDVVHGKSTYWRDDDDAVKKLQDLYLRILSKFKWSDSRFANKYQKIMGALVTVMEPLSLSGLAGLYAADGITEEDVHRLCKYVQPLLQGYSPERPQQPIRLLHLSVQEYLSKHAPPPYRLICKEHHIVLSRLCLTVVKRDLNSTNVPMLGFTEGDWVWDPRATVPEIPELARNAFLEYLWYSCRFLGNHTLSISEDDFDDEHLQLICDVIFANPRPILEVTAGMGHFLDIIALQKHVQGLYVLGSNDPGASARAEIYYSIARSLYYADFDVEALPVAQSAVSLIRETLQDRTKQSTKMQLAMSLDLVARCLGDLAIGRHDESLQIAEEAVSISRELDAASMQDYRPLLVMTATTRTRAMTLQSSPCPEVVAATRECVEIYRQLFKTNAAEYADDLVSELIQLSAVSHLYSSELEFVQAVQEAVKISRRLVAENIIVFPPIMARALVRLSLHLSDEGKVEDGLRAGSEALDLYRNSVAEDPDSDVQAGLGEALRLYSVLLNDDNRMEEAVLVCRESVELYRQLVAGHTSVIYSSGLAESLAQLGCNLDDCGRTDEGLSLVREAIEIQRQGIVEHRSIFLPGLGISLLFYCSALMDVTDNPQENISHMEEMVAVRREISKSQPRLCVNTEVSLAGALSILATEYIKCEVNKEEAIQLLKESVEIIY</sequence>
<proteinExistence type="predicted"/>
<dbReference type="Gene3D" id="1.25.40.10">
    <property type="entry name" value="Tetratricopeptide repeat domain"/>
    <property type="match status" value="1"/>
</dbReference>
<dbReference type="Pfam" id="PF24883">
    <property type="entry name" value="NPHP3_N"/>
    <property type="match status" value="1"/>
</dbReference>
<dbReference type="PANTHER" id="PTHR10039">
    <property type="entry name" value="AMELOGENIN"/>
    <property type="match status" value="1"/>
</dbReference>